<dbReference type="InterPro" id="IPR036259">
    <property type="entry name" value="MFS_trans_sf"/>
</dbReference>
<evidence type="ECO:0000313" key="11">
    <source>
        <dbReference type="Proteomes" id="UP001189429"/>
    </source>
</evidence>
<keyword evidence="3" id="KW-0813">Transport</keyword>
<feature type="transmembrane region" description="Helical" evidence="9">
    <location>
        <begin position="133"/>
        <end position="151"/>
    </location>
</feature>
<comment type="caution">
    <text evidence="10">The sequence shown here is derived from an EMBL/GenBank/DDBJ whole genome shotgun (WGS) entry which is preliminary data.</text>
</comment>
<dbReference type="Pfam" id="PF07690">
    <property type="entry name" value="MFS_1"/>
    <property type="match status" value="1"/>
</dbReference>
<feature type="transmembrane region" description="Helical" evidence="9">
    <location>
        <begin position="388"/>
        <end position="408"/>
    </location>
</feature>
<organism evidence="10 11">
    <name type="scientific">Prorocentrum cordatum</name>
    <dbReference type="NCBI Taxonomy" id="2364126"/>
    <lineage>
        <taxon>Eukaryota</taxon>
        <taxon>Sar</taxon>
        <taxon>Alveolata</taxon>
        <taxon>Dinophyceae</taxon>
        <taxon>Prorocentrales</taxon>
        <taxon>Prorocentraceae</taxon>
        <taxon>Prorocentrum</taxon>
    </lineage>
</organism>
<dbReference type="Proteomes" id="UP001189429">
    <property type="component" value="Unassembled WGS sequence"/>
</dbReference>
<evidence type="ECO:0000256" key="3">
    <source>
        <dbReference type="ARBA" id="ARBA00022448"/>
    </source>
</evidence>
<evidence type="ECO:0000256" key="8">
    <source>
        <dbReference type="SAM" id="MobiDB-lite"/>
    </source>
</evidence>
<proteinExistence type="inferred from homology"/>
<keyword evidence="5" id="KW-0029">Amino-acid transport</keyword>
<keyword evidence="7 9" id="KW-0472">Membrane</keyword>
<dbReference type="SUPFAM" id="SSF103473">
    <property type="entry name" value="MFS general substrate transporter"/>
    <property type="match status" value="1"/>
</dbReference>
<reference evidence="10" key="1">
    <citation type="submission" date="2023-10" db="EMBL/GenBank/DDBJ databases">
        <authorList>
            <person name="Chen Y."/>
            <person name="Shah S."/>
            <person name="Dougan E. K."/>
            <person name="Thang M."/>
            <person name="Chan C."/>
        </authorList>
    </citation>
    <scope>NUCLEOTIDE SEQUENCE [LARGE SCALE GENOMIC DNA]</scope>
</reference>
<dbReference type="InterPro" id="IPR052599">
    <property type="entry name" value="SLC43A_AATransporter"/>
</dbReference>
<evidence type="ECO:0000256" key="6">
    <source>
        <dbReference type="ARBA" id="ARBA00022989"/>
    </source>
</evidence>
<accession>A0ABN9VR12</accession>
<evidence type="ECO:0000256" key="2">
    <source>
        <dbReference type="ARBA" id="ARBA00006595"/>
    </source>
</evidence>
<feature type="transmembrane region" description="Helical" evidence="9">
    <location>
        <begin position="203"/>
        <end position="223"/>
    </location>
</feature>
<dbReference type="PANTHER" id="PTHR20772:SF2">
    <property type="entry name" value="PROTEIN FMP42"/>
    <property type="match status" value="1"/>
</dbReference>
<protein>
    <recommendedName>
        <fullName evidence="12">Major facilitator superfamily (MFS) profile domain-containing protein</fullName>
    </recommendedName>
</protein>
<evidence type="ECO:0000256" key="5">
    <source>
        <dbReference type="ARBA" id="ARBA00022970"/>
    </source>
</evidence>
<evidence type="ECO:0000256" key="9">
    <source>
        <dbReference type="SAM" id="Phobius"/>
    </source>
</evidence>
<feature type="transmembrane region" description="Helical" evidence="9">
    <location>
        <begin position="109"/>
        <end position="127"/>
    </location>
</feature>
<keyword evidence="11" id="KW-1185">Reference proteome</keyword>
<feature type="transmembrane region" description="Helical" evidence="9">
    <location>
        <begin position="295"/>
        <end position="313"/>
    </location>
</feature>
<name>A0ABN9VR12_9DINO</name>
<evidence type="ECO:0000256" key="7">
    <source>
        <dbReference type="ARBA" id="ARBA00023136"/>
    </source>
</evidence>
<dbReference type="InterPro" id="IPR011701">
    <property type="entry name" value="MFS"/>
</dbReference>
<dbReference type="Gene3D" id="1.20.1250.20">
    <property type="entry name" value="MFS general substrate transporter like domains"/>
    <property type="match status" value="1"/>
</dbReference>
<keyword evidence="6 9" id="KW-1133">Transmembrane helix</keyword>
<dbReference type="PANTHER" id="PTHR20772">
    <property type="entry name" value="PROTEIN FMP42"/>
    <property type="match status" value="1"/>
</dbReference>
<evidence type="ECO:0000313" key="10">
    <source>
        <dbReference type="EMBL" id="CAK0874593.1"/>
    </source>
</evidence>
<feature type="region of interest" description="Disordered" evidence="8">
    <location>
        <begin position="447"/>
        <end position="470"/>
    </location>
</feature>
<dbReference type="EMBL" id="CAUYUJ010017409">
    <property type="protein sequence ID" value="CAK0874593.1"/>
    <property type="molecule type" value="Genomic_DNA"/>
</dbReference>
<feature type="transmembrane region" description="Helical" evidence="9">
    <location>
        <begin position="325"/>
        <end position="346"/>
    </location>
</feature>
<comment type="subcellular location">
    <subcellularLocation>
        <location evidence="1">Membrane</location>
        <topology evidence="1">Multi-pass membrane protein</topology>
    </subcellularLocation>
</comment>
<feature type="transmembrane region" description="Helical" evidence="9">
    <location>
        <begin position="414"/>
        <end position="433"/>
    </location>
</feature>
<evidence type="ECO:0000256" key="4">
    <source>
        <dbReference type="ARBA" id="ARBA00022692"/>
    </source>
</evidence>
<feature type="transmembrane region" description="Helical" evidence="9">
    <location>
        <begin position="352"/>
        <end position="376"/>
    </location>
</feature>
<gene>
    <name evidence="10" type="ORF">PCOR1329_LOCUS59436</name>
</gene>
<feature type="transmembrane region" description="Helical" evidence="9">
    <location>
        <begin position="255"/>
        <end position="275"/>
    </location>
</feature>
<evidence type="ECO:0008006" key="12">
    <source>
        <dbReference type="Google" id="ProtNLM"/>
    </source>
</evidence>
<feature type="transmembrane region" description="Helical" evidence="9">
    <location>
        <begin position="24"/>
        <end position="44"/>
    </location>
</feature>
<feature type="transmembrane region" description="Helical" evidence="9">
    <location>
        <begin position="163"/>
        <end position="183"/>
    </location>
</feature>
<evidence type="ECO:0000256" key="1">
    <source>
        <dbReference type="ARBA" id="ARBA00004141"/>
    </source>
</evidence>
<comment type="similarity">
    <text evidence="2">Belongs to the SLC43A transporter (TC 2.A.1.44) family.</text>
</comment>
<keyword evidence="4 9" id="KW-0812">Transmembrane</keyword>
<sequence length="515" mass="54665">MVGVLRTAPAGGAAEVALPFRVRLAYVLTALLFTALMGGAVYGWSSMRELLLRDQVLYDPEECDSTALGEVCDSQELSYGVVFTVGSWANQGGRLLVGIVLDRLGPRRTSAGTVAICGIGAAVFGLTSSETGLLAGLSLIGLGGGGVLLCLQSTSALFPKNHSLVMSSLSGSFQLAAGVFLIMETMHRLAQVSKQALFLGYSIVLFIVSGMCLIIWPTLPFGVTQKRSNKSRPVLPVEHNIERPVLKERCFREQVLSPEYLVIVAYFALAALQAQFSLQSLGVQFQLMGFDSAELVLIFNVVFSFAWAVTPLIGHAIDTCGTVRVLIFTNTLLLCCPLCLMSQLYSMQLVFAFAYSISRVSVWASFFSYVGAVFGFSNYGKLAGGGQLFAACVSLLQMPLLRLTLVHFGRDFTFVNSLFVSICVAMYPLIGALEVLQRRSRCAAACPPSREPPARGPSAVGDGGGAARGARGDALGAAEVKLDMGTPVQGGGRLASEPPVQGSCTLCFPSVLLSS</sequence>